<evidence type="ECO:0000256" key="7">
    <source>
        <dbReference type="ARBA" id="ARBA00022777"/>
    </source>
</evidence>
<evidence type="ECO:0000313" key="14">
    <source>
        <dbReference type="EMBL" id="MBG0561410.1"/>
    </source>
</evidence>
<evidence type="ECO:0000259" key="12">
    <source>
        <dbReference type="PROSITE" id="PS50109"/>
    </source>
</evidence>
<evidence type="ECO:0000256" key="2">
    <source>
        <dbReference type="ARBA" id="ARBA00004236"/>
    </source>
</evidence>
<keyword evidence="7" id="KW-0418">Kinase</keyword>
<dbReference type="GO" id="GO:0005886">
    <property type="term" value="C:plasma membrane"/>
    <property type="evidence" value="ECO:0007669"/>
    <property type="project" value="UniProtKB-SubCell"/>
</dbReference>
<dbReference type="EC" id="2.7.13.3" evidence="3"/>
<dbReference type="InterPro" id="IPR003660">
    <property type="entry name" value="HAMP_dom"/>
</dbReference>
<dbReference type="PANTHER" id="PTHR45436">
    <property type="entry name" value="SENSOR HISTIDINE KINASE YKOH"/>
    <property type="match status" value="1"/>
</dbReference>
<dbReference type="SMART" id="SM00304">
    <property type="entry name" value="HAMP"/>
    <property type="match status" value="1"/>
</dbReference>
<evidence type="ECO:0000256" key="4">
    <source>
        <dbReference type="ARBA" id="ARBA00022553"/>
    </source>
</evidence>
<evidence type="ECO:0000256" key="5">
    <source>
        <dbReference type="ARBA" id="ARBA00022679"/>
    </source>
</evidence>
<name>A0A931C165_9ACTN</name>
<dbReference type="RefSeq" id="WP_196413200.1">
    <property type="nucleotide sequence ID" value="NZ_JADQTO010000003.1"/>
</dbReference>
<keyword evidence="10 11" id="KW-0472">Membrane</keyword>
<dbReference type="PRINTS" id="PR00344">
    <property type="entry name" value="BCTRLSENSOR"/>
</dbReference>
<dbReference type="InterPro" id="IPR004358">
    <property type="entry name" value="Sig_transdc_His_kin-like_C"/>
</dbReference>
<dbReference type="InterPro" id="IPR050428">
    <property type="entry name" value="TCS_sensor_his_kinase"/>
</dbReference>
<keyword evidence="8 11" id="KW-1133">Transmembrane helix</keyword>
<dbReference type="SMART" id="SM00387">
    <property type="entry name" value="HATPase_c"/>
    <property type="match status" value="1"/>
</dbReference>
<dbReference type="CDD" id="cd06225">
    <property type="entry name" value="HAMP"/>
    <property type="match status" value="1"/>
</dbReference>
<keyword evidence="5" id="KW-0808">Transferase</keyword>
<dbReference type="SMART" id="SM00388">
    <property type="entry name" value="HisKA"/>
    <property type="match status" value="1"/>
</dbReference>
<dbReference type="InterPro" id="IPR005467">
    <property type="entry name" value="His_kinase_dom"/>
</dbReference>
<feature type="transmembrane region" description="Helical" evidence="11">
    <location>
        <begin position="71"/>
        <end position="89"/>
    </location>
</feature>
<dbReference type="Pfam" id="PF00512">
    <property type="entry name" value="HisKA"/>
    <property type="match status" value="1"/>
</dbReference>
<keyword evidence="15" id="KW-1185">Reference proteome</keyword>
<comment type="caution">
    <text evidence="14">The sequence shown here is derived from an EMBL/GenBank/DDBJ whole genome shotgun (WGS) entry which is preliminary data.</text>
</comment>
<dbReference type="InterPro" id="IPR036097">
    <property type="entry name" value="HisK_dim/P_sf"/>
</dbReference>
<comment type="catalytic activity">
    <reaction evidence="1">
        <text>ATP + protein L-histidine = ADP + protein N-phospho-L-histidine.</text>
        <dbReference type="EC" id="2.7.13.3"/>
    </reaction>
</comment>
<dbReference type="Pfam" id="PF02518">
    <property type="entry name" value="HATPase_c"/>
    <property type="match status" value="1"/>
</dbReference>
<evidence type="ECO:0000256" key="3">
    <source>
        <dbReference type="ARBA" id="ARBA00012438"/>
    </source>
</evidence>
<organism evidence="14 15">
    <name type="scientific">Actinoplanes aureus</name>
    <dbReference type="NCBI Taxonomy" id="2792083"/>
    <lineage>
        <taxon>Bacteria</taxon>
        <taxon>Bacillati</taxon>
        <taxon>Actinomycetota</taxon>
        <taxon>Actinomycetes</taxon>
        <taxon>Micromonosporales</taxon>
        <taxon>Micromonosporaceae</taxon>
        <taxon>Actinoplanes</taxon>
    </lineage>
</organism>
<dbReference type="EMBL" id="JADQTO010000003">
    <property type="protein sequence ID" value="MBG0561410.1"/>
    <property type="molecule type" value="Genomic_DNA"/>
</dbReference>
<dbReference type="CDD" id="cd00082">
    <property type="entry name" value="HisKA"/>
    <property type="match status" value="1"/>
</dbReference>
<dbReference type="Pfam" id="PF00672">
    <property type="entry name" value="HAMP"/>
    <property type="match status" value="1"/>
</dbReference>
<evidence type="ECO:0000256" key="10">
    <source>
        <dbReference type="ARBA" id="ARBA00023136"/>
    </source>
</evidence>
<dbReference type="PROSITE" id="PS50109">
    <property type="entry name" value="HIS_KIN"/>
    <property type="match status" value="1"/>
</dbReference>
<evidence type="ECO:0000313" key="15">
    <source>
        <dbReference type="Proteomes" id="UP000598146"/>
    </source>
</evidence>
<evidence type="ECO:0000256" key="6">
    <source>
        <dbReference type="ARBA" id="ARBA00022692"/>
    </source>
</evidence>
<dbReference type="InterPro" id="IPR003661">
    <property type="entry name" value="HisK_dim/P_dom"/>
</dbReference>
<keyword evidence="4" id="KW-0597">Phosphoprotein</keyword>
<keyword evidence="9" id="KW-0902">Two-component regulatory system</keyword>
<sequence>MSTGSPARRILLLCALVLVGAQFAMPATELVLMLWREFGPSWCRLPIGRAPDAGASFVCVQLYRRPSIPTAFTLALVLAAMLAAGYPAVRWCLRPLRDVVGVIANVGPQNLGFRLRPGSGSDELAVLGRAVDEMMDRIAVGYEAQRRFAADASHELRTPLAVQRTLIEVGMAGELTTDQLGLLTTQLLATNERNERLIEGLLVLSESDRGLVARTPLRLDRITADVLAAHRARAADAGVTITSDLKPRVVLGEQILLERLITNLVQNAVKYNRPDGTIDVRVGDKPALVVVNTGEDVPPEEVAALFEPFRRRAAARIDHSGGAGLGLAIARSITQAHGGLITASSTGRDGLTVQVSFPPVAGDAKAAI</sequence>
<dbReference type="InterPro" id="IPR003594">
    <property type="entry name" value="HATPase_dom"/>
</dbReference>
<accession>A0A931C165</accession>
<protein>
    <recommendedName>
        <fullName evidence="3">histidine kinase</fullName>
        <ecNumber evidence="3">2.7.13.3</ecNumber>
    </recommendedName>
</protein>
<dbReference type="AlphaFoldDB" id="A0A931C165"/>
<dbReference type="Gene3D" id="6.10.340.10">
    <property type="match status" value="1"/>
</dbReference>
<dbReference type="Proteomes" id="UP000598146">
    <property type="component" value="Unassembled WGS sequence"/>
</dbReference>
<proteinExistence type="predicted"/>
<dbReference type="Gene3D" id="3.30.565.10">
    <property type="entry name" value="Histidine kinase-like ATPase, C-terminal domain"/>
    <property type="match status" value="1"/>
</dbReference>
<dbReference type="InterPro" id="IPR036890">
    <property type="entry name" value="HATPase_C_sf"/>
</dbReference>
<gene>
    <name evidence="14" type="ORF">I4J89_08040</name>
</gene>
<dbReference type="CDD" id="cd00075">
    <property type="entry name" value="HATPase"/>
    <property type="match status" value="1"/>
</dbReference>
<evidence type="ECO:0000256" key="9">
    <source>
        <dbReference type="ARBA" id="ARBA00023012"/>
    </source>
</evidence>
<dbReference type="GO" id="GO:0000155">
    <property type="term" value="F:phosphorelay sensor kinase activity"/>
    <property type="evidence" value="ECO:0007669"/>
    <property type="project" value="InterPro"/>
</dbReference>
<evidence type="ECO:0000256" key="8">
    <source>
        <dbReference type="ARBA" id="ARBA00022989"/>
    </source>
</evidence>
<evidence type="ECO:0000256" key="11">
    <source>
        <dbReference type="SAM" id="Phobius"/>
    </source>
</evidence>
<feature type="domain" description="HAMP" evidence="13">
    <location>
        <begin position="90"/>
        <end position="143"/>
    </location>
</feature>
<dbReference type="SUPFAM" id="SSF158472">
    <property type="entry name" value="HAMP domain-like"/>
    <property type="match status" value="1"/>
</dbReference>
<feature type="domain" description="Histidine kinase" evidence="12">
    <location>
        <begin position="151"/>
        <end position="361"/>
    </location>
</feature>
<dbReference type="Gene3D" id="1.10.287.130">
    <property type="match status" value="1"/>
</dbReference>
<dbReference type="SUPFAM" id="SSF55874">
    <property type="entry name" value="ATPase domain of HSP90 chaperone/DNA topoisomerase II/histidine kinase"/>
    <property type="match status" value="1"/>
</dbReference>
<evidence type="ECO:0000259" key="13">
    <source>
        <dbReference type="PROSITE" id="PS50885"/>
    </source>
</evidence>
<comment type="subcellular location">
    <subcellularLocation>
        <location evidence="2">Cell membrane</location>
    </subcellularLocation>
</comment>
<dbReference type="PROSITE" id="PS50885">
    <property type="entry name" value="HAMP"/>
    <property type="match status" value="1"/>
</dbReference>
<dbReference type="SUPFAM" id="SSF47384">
    <property type="entry name" value="Homodimeric domain of signal transducing histidine kinase"/>
    <property type="match status" value="1"/>
</dbReference>
<keyword evidence="6 11" id="KW-0812">Transmembrane</keyword>
<evidence type="ECO:0000256" key="1">
    <source>
        <dbReference type="ARBA" id="ARBA00000085"/>
    </source>
</evidence>
<reference evidence="14" key="1">
    <citation type="submission" date="2020-11" db="EMBL/GenBank/DDBJ databases">
        <title>Isolation and identification of active actinomycetes.</title>
        <authorList>
            <person name="Sun X."/>
        </authorList>
    </citation>
    <scope>NUCLEOTIDE SEQUENCE</scope>
    <source>
        <strain evidence="14">NEAU-A11</strain>
    </source>
</reference>
<dbReference type="PANTHER" id="PTHR45436:SF5">
    <property type="entry name" value="SENSOR HISTIDINE KINASE TRCS"/>
    <property type="match status" value="1"/>
</dbReference>